<name>A0A4V1QPU4_9SPHN</name>
<protein>
    <submittedName>
        <fullName evidence="1">Uncharacterized protein</fullName>
    </submittedName>
</protein>
<dbReference type="Proteomes" id="UP000292347">
    <property type="component" value="Unassembled WGS sequence"/>
</dbReference>
<keyword evidence="2" id="KW-1185">Reference proteome</keyword>
<sequence length="89" mass="9327">MEIIRMPSGEVAPGDVDCISIVGLPDGRFELSGAALVACGDGDEVQSVALIGLPPFETREAAEDAGLAWAAEQCVESIYVTDVEFCVRP</sequence>
<proteinExistence type="predicted"/>
<accession>A0A4V1QPU4</accession>
<evidence type="ECO:0000313" key="2">
    <source>
        <dbReference type="Proteomes" id="UP000292347"/>
    </source>
</evidence>
<gene>
    <name evidence="1" type="ORF">EO081_04990</name>
</gene>
<reference evidence="1 2" key="1">
    <citation type="submission" date="2019-01" db="EMBL/GenBank/DDBJ databases">
        <title>Sphingomonas mucosissima sp. nov. and Sphingomonas desiccabilis sp. nov., from biological soil crusts in the Colorado Plateau, USA.</title>
        <authorList>
            <person name="Zhu D."/>
        </authorList>
    </citation>
    <scope>NUCLEOTIDE SEQUENCE [LARGE SCALE GENOMIC DNA]</scope>
    <source>
        <strain evidence="1 2">CP1D</strain>
    </source>
</reference>
<comment type="caution">
    <text evidence="1">The sequence shown here is derived from an EMBL/GenBank/DDBJ whole genome shotgun (WGS) entry which is preliminary data.</text>
</comment>
<dbReference type="OrthoDB" id="7574122at2"/>
<evidence type="ECO:0000313" key="1">
    <source>
        <dbReference type="EMBL" id="RXZ35007.1"/>
    </source>
</evidence>
<dbReference type="RefSeq" id="WP_129340787.1">
    <property type="nucleotide sequence ID" value="NZ_JACIDD010000001.1"/>
</dbReference>
<dbReference type="EMBL" id="SDPT01000001">
    <property type="protein sequence ID" value="RXZ35007.1"/>
    <property type="molecule type" value="Genomic_DNA"/>
</dbReference>
<dbReference type="AlphaFoldDB" id="A0A4V1QPU4"/>
<organism evidence="1 2">
    <name type="scientific">Sphingomonas desiccabilis</name>
    <dbReference type="NCBI Taxonomy" id="429134"/>
    <lineage>
        <taxon>Bacteria</taxon>
        <taxon>Pseudomonadati</taxon>
        <taxon>Pseudomonadota</taxon>
        <taxon>Alphaproteobacteria</taxon>
        <taxon>Sphingomonadales</taxon>
        <taxon>Sphingomonadaceae</taxon>
        <taxon>Sphingomonas</taxon>
    </lineage>
</organism>